<name>A0A177IWI1_9CORY</name>
<evidence type="ECO:0000313" key="5">
    <source>
        <dbReference type="Proteomes" id="UP000076947"/>
    </source>
</evidence>
<protein>
    <submittedName>
        <fullName evidence="4">Tungsten formylmethanofuran dehydrogenase</fullName>
    </submittedName>
</protein>
<gene>
    <name evidence="4" type="ORF">AYJ05_02985</name>
</gene>
<feature type="compositionally biased region" description="Low complexity" evidence="2">
    <location>
        <begin position="295"/>
        <end position="306"/>
    </location>
</feature>
<reference evidence="5" key="1">
    <citation type="submission" date="2016-02" db="EMBL/GenBank/DDBJ databases">
        <authorList>
            <person name="Kaur G."/>
            <person name="Nair G.R."/>
            <person name="Mayilraj S."/>
        </authorList>
    </citation>
    <scope>NUCLEOTIDE SEQUENCE [LARGE SCALE GENOMIC DNA]</scope>
    <source>
        <strain evidence="5">GA-15</strain>
    </source>
</reference>
<comment type="caution">
    <text evidence="4">The sequence shown here is derived from an EMBL/GenBank/DDBJ whole genome shotgun (WGS) entry which is preliminary data.</text>
</comment>
<dbReference type="EMBL" id="LSTQ01000001">
    <property type="protein sequence ID" value="OAH32641.1"/>
    <property type="molecule type" value="Genomic_DNA"/>
</dbReference>
<dbReference type="Pfam" id="PF04434">
    <property type="entry name" value="SWIM"/>
    <property type="match status" value="1"/>
</dbReference>
<evidence type="ECO:0000256" key="1">
    <source>
        <dbReference type="PROSITE-ProRule" id="PRU00325"/>
    </source>
</evidence>
<dbReference type="PANTHER" id="PTHR38133:SF1">
    <property type="entry name" value="SLR1429 PROTEIN"/>
    <property type="match status" value="1"/>
</dbReference>
<dbReference type="Proteomes" id="UP000076947">
    <property type="component" value="Unassembled WGS sequence"/>
</dbReference>
<evidence type="ECO:0000259" key="3">
    <source>
        <dbReference type="PROSITE" id="PS50966"/>
    </source>
</evidence>
<feature type="domain" description="SWIM-type" evidence="3">
    <location>
        <begin position="206"/>
        <end position="241"/>
    </location>
</feature>
<organism evidence="4 5">
    <name type="scientific">Corynebacterium stationis</name>
    <dbReference type="NCBI Taxonomy" id="1705"/>
    <lineage>
        <taxon>Bacteria</taxon>
        <taxon>Bacillati</taxon>
        <taxon>Actinomycetota</taxon>
        <taxon>Actinomycetes</taxon>
        <taxon>Mycobacteriales</taxon>
        <taxon>Corynebacteriaceae</taxon>
        <taxon>Corynebacterium</taxon>
    </lineage>
</organism>
<feature type="region of interest" description="Disordered" evidence="2">
    <location>
        <begin position="273"/>
        <end position="318"/>
    </location>
</feature>
<keyword evidence="1" id="KW-0862">Zinc</keyword>
<proteinExistence type="predicted"/>
<feature type="region of interest" description="Disordered" evidence="2">
    <location>
        <begin position="1"/>
        <end position="75"/>
    </location>
</feature>
<sequence length="386" mass="42488">MSPRDNPGKGKGKGPKERAKGVPGRGEDDNVTYVNFGKRRRVDTEEETLRDDAHPSKFARPAQPEPQDPDPEFSPESFREAIEKTAVEYHNRQQTRWSKRITSDKPRDSIFNPAAERVMKFVTTTTDSGRLARGRKYARAGHVVDLDLRVDAVHGQVAGSQNQPFSVLIQLPYRDKDDIEKVTGMLARTANSIRRAICGDVEPEVLDILLAPSADDVKMSCDCPDYGHVCKHVVAVADRLAARIDADPLQLFTLRGLNIHALETMVMESAQKVARESAAELSDDLGDEDTTQMPGTSTSDGSADGSNKAEGTSTAASKARAVSNELFWNGRSLPDMPEPKVAPAIDDSDPELLRKAMRAVSHTNVDLLRAVSDVEDLYHFLTEKNN</sequence>
<dbReference type="PANTHER" id="PTHR38133">
    <property type="entry name" value="SLR1429 PROTEIN"/>
    <property type="match status" value="1"/>
</dbReference>
<keyword evidence="1" id="KW-0479">Metal-binding</keyword>
<dbReference type="PROSITE" id="PS50966">
    <property type="entry name" value="ZF_SWIM"/>
    <property type="match status" value="1"/>
</dbReference>
<keyword evidence="5" id="KW-1185">Reference proteome</keyword>
<feature type="compositionally biased region" description="Acidic residues" evidence="2">
    <location>
        <begin position="281"/>
        <end position="290"/>
    </location>
</feature>
<evidence type="ECO:0000256" key="2">
    <source>
        <dbReference type="SAM" id="MobiDB-lite"/>
    </source>
</evidence>
<dbReference type="STRING" id="1705.CA21670_07445"/>
<dbReference type="GO" id="GO:0008270">
    <property type="term" value="F:zinc ion binding"/>
    <property type="evidence" value="ECO:0007669"/>
    <property type="project" value="UniProtKB-KW"/>
</dbReference>
<feature type="compositionally biased region" description="Basic and acidic residues" evidence="2">
    <location>
        <begin position="14"/>
        <end position="28"/>
    </location>
</feature>
<keyword evidence="1" id="KW-0863">Zinc-finger</keyword>
<accession>A0A177IWI1</accession>
<dbReference type="InterPro" id="IPR007527">
    <property type="entry name" value="Znf_SWIM"/>
</dbReference>
<evidence type="ECO:0000313" key="4">
    <source>
        <dbReference type="EMBL" id="OAH32641.1"/>
    </source>
</evidence>
<dbReference type="AlphaFoldDB" id="A0A177IWI1"/>